<dbReference type="GO" id="GO:0005634">
    <property type="term" value="C:nucleus"/>
    <property type="evidence" value="ECO:0007669"/>
    <property type="project" value="TreeGrafter"/>
</dbReference>
<dbReference type="STRING" id="7398.A0A1B0AAW8"/>
<dbReference type="PANTHER" id="PTHR22852">
    <property type="entry name" value="LETHAL 2 DENTICLELESS PROTEIN RETINOIC ACID-REGULATED NUCLEAR MATRIX-ASSOCIATED PROTEIN"/>
    <property type="match status" value="1"/>
</dbReference>
<evidence type="ECO:0000256" key="5">
    <source>
        <dbReference type="ARBA" id="ARBA00038344"/>
    </source>
</evidence>
<dbReference type="PROSITE" id="PS50082">
    <property type="entry name" value="WD_REPEATS_2"/>
    <property type="match status" value="5"/>
</dbReference>
<dbReference type="InterPro" id="IPR015943">
    <property type="entry name" value="WD40/YVTN_repeat-like_dom_sf"/>
</dbReference>
<evidence type="ECO:0000256" key="1">
    <source>
        <dbReference type="ARBA" id="ARBA00004906"/>
    </source>
</evidence>
<dbReference type="InterPro" id="IPR019775">
    <property type="entry name" value="WD40_repeat_CS"/>
</dbReference>
<evidence type="ECO:0000256" key="4">
    <source>
        <dbReference type="ARBA" id="ARBA00022786"/>
    </source>
</evidence>
<evidence type="ECO:0000256" key="2">
    <source>
        <dbReference type="ARBA" id="ARBA00022574"/>
    </source>
</evidence>
<reference evidence="8" key="2">
    <citation type="submission" date="2020-05" db="UniProtKB">
        <authorList>
            <consortium name="EnsemblMetazoa"/>
        </authorList>
    </citation>
    <scope>IDENTIFICATION</scope>
    <source>
        <strain evidence="8">IAEA</strain>
    </source>
</reference>
<evidence type="ECO:0000313" key="9">
    <source>
        <dbReference type="Proteomes" id="UP000092445"/>
    </source>
</evidence>
<comment type="similarity">
    <text evidence="5">Belongs to the WD repeat cdt2 family.</text>
</comment>
<feature type="region of interest" description="Disordered" evidence="7">
    <location>
        <begin position="544"/>
        <end position="575"/>
    </location>
</feature>
<proteinExistence type="inferred from homology"/>
<dbReference type="InterPro" id="IPR001680">
    <property type="entry name" value="WD40_rpt"/>
</dbReference>
<dbReference type="PANTHER" id="PTHR22852:SF0">
    <property type="entry name" value="DENTICLELESS PROTEIN HOMOLOG"/>
    <property type="match status" value="1"/>
</dbReference>
<evidence type="ECO:0000256" key="3">
    <source>
        <dbReference type="ARBA" id="ARBA00022737"/>
    </source>
</evidence>
<dbReference type="SUPFAM" id="SSF50978">
    <property type="entry name" value="WD40 repeat-like"/>
    <property type="match status" value="1"/>
</dbReference>
<reference evidence="9" key="1">
    <citation type="submission" date="2014-03" db="EMBL/GenBank/DDBJ databases">
        <authorList>
            <person name="Aksoy S."/>
            <person name="Warren W."/>
            <person name="Wilson R.K."/>
        </authorList>
    </citation>
    <scope>NUCLEOTIDE SEQUENCE [LARGE SCALE GENOMIC DNA]</scope>
    <source>
        <strain evidence="9">IAEA</strain>
    </source>
</reference>
<dbReference type="Gene3D" id="2.130.10.10">
    <property type="entry name" value="YVTN repeat-like/Quinoprotein amine dehydrogenase"/>
    <property type="match status" value="2"/>
</dbReference>
<feature type="compositionally biased region" description="Polar residues" evidence="7">
    <location>
        <begin position="544"/>
        <end position="554"/>
    </location>
</feature>
<dbReference type="PROSITE" id="PS00678">
    <property type="entry name" value="WD_REPEATS_1"/>
    <property type="match status" value="1"/>
</dbReference>
<feature type="region of interest" description="Disordered" evidence="7">
    <location>
        <begin position="687"/>
        <end position="707"/>
    </location>
</feature>
<dbReference type="Pfam" id="PF00400">
    <property type="entry name" value="WD40"/>
    <property type="match status" value="5"/>
</dbReference>
<feature type="repeat" description="WD" evidence="6">
    <location>
        <begin position="335"/>
        <end position="357"/>
    </location>
</feature>
<keyword evidence="3" id="KW-0677">Repeat</keyword>
<feature type="repeat" description="WD" evidence="6">
    <location>
        <begin position="223"/>
        <end position="264"/>
    </location>
</feature>
<dbReference type="InterPro" id="IPR051865">
    <property type="entry name" value="WD-repeat_CDT2_adapter"/>
</dbReference>
<comment type="pathway">
    <text evidence="1">Protein modification; protein ubiquitination.</text>
</comment>
<protein>
    <submittedName>
        <fullName evidence="8">Uncharacterized protein</fullName>
    </submittedName>
</protein>
<dbReference type="Proteomes" id="UP000092445">
    <property type="component" value="Unassembled WGS sequence"/>
</dbReference>
<keyword evidence="4" id="KW-0833">Ubl conjugation pathway</keyword>
<keyword evidence="9" id="KW-1185">Reference proteome</keyword>
<accession>A0A1B0AAW8</accession>
<dbReference type="GO" id="GO:0043161">
    <property type="term" value="P:proteasome-mediated ubiquitin-dependent protein catabolic process"/>
    <property type="evidence" value="ECO:0007669"/>
    <property type="project" value="TreeGrafter"/>
</dbReference>
<feature type="repeat" description="WD" evidence="6">
    <location>
        <begin position="100"/>
        <end position="141"/>
    </location>
</feature>
<dbReference type="VEuPathDB" id="VectorBase:GPAI039729"/>
<dbReference type="PROSITE" id="PS50294">
    <property type="entry name" value="WD_REPEATS_REGION"/>
    <property type="match status" value="2"/>
</dbReference>
<dbReference type="GO" id="GO:0007095">
    <property type="term" value="P:mitotic G2 DNA damage checkpoint signaling"/>
    <property type="evidence" value="ECO:0007669"/>
    <property type="project" value="TreeGrafter"/>
</dbReference>
<evidence type="ECO:0000256" key="7">
    <source>
        <dbReference type="SAM" id="MobiDB-lite"/>
    </source>
</evidence>
<feature type="compositionally biased region" description="Low complexity" evidence="7">
    <location>
        <begin position="561"/>
        <end position="575"/>
    </location>
</feature>
<feature type="repeat" description="WD" evidence="6">
    <location>
        <begin position="366"/>
        <end position="408"/>
    </location>
</feature>
<keyword evidence="2 6" id="KW-0853">WD repeat</keyword>
<sequence length="748" mass="82913">MENINRIYQYFQRQQGFSKVLSYDFALGRLCVAKEDSWRGISPSNLNSDFNPEPPIFSAKFANCDGYRHILAIANEDGKIALQDTTKRNYDRTEKSLSAPQYHNNAVFDLEWAPGQMRFVSASGDHSACLWDVTDSDIRKINSFEAHTRSVKTAAFRKHDPSVFASGGRDGAIIVWDTRANLTSFDLTRMASRPENRICSGHVGGPATPISNRRRLHTKVPTNTPSSSSVTGLVFQDTNTLISCGAGDGIIKVWDLRRNYTTFKKEPLPKYSLPYAGISTFKGYTNLIANTAGTHLYANCMDNTIYCYNICSYSPQPLARYKGLLNGTFYIKSCLSPDGKYLASGSSDEKAYIWNLDYPNEPLISLSGHNVEVTCVAWGATHDCPLVTCSDDARHKIWRIGPSKVTAQELFDNYCGYAEYVMKLPSHLQKHEPKTSENTPKSTKQHIHDPMNQKPASTAKRSLNALLNDVSQGMEYIQLVKRPKLLEGCGRRLFGYNVSNEADMAGTSTAAVHLNGNVLYKEEGQQATILEREEVLNCVALSPSTRENSPTMATTPPPLHNIPCNSLSPSSPPSLINSPTSNLPNYVLNGEAPHLGIMSPKRPLQVKVDWLTKLRKQKQMMSKRNLTLAERIQNCQDTNANANLNIITHGDENTTVTSPRVQHLKNAEASPRSAITPRRRLSHCNHYYAGSGGNSPNSSPRTLSSTRRNSETTLLRFFSVQRNNSLTAAATNADELRTSKSTLTAAAK</sequence>
<dbReference type="InterPro" id="IPR036322">
    <property type="entry name" value="WD40_repeat_dom_sf"/>
</dbReference>
<dbReference type="SMART" id="SM00320">
    <property type="entry name" value="WD40"/>
    <property type="match status" value="6"/>
</dbReference>
<feature type="region of interest" description="Disordered" evidence="7">
    <location>
        <begin position="428"/>
        <end position="458"/>
    </location>
</feature>
<evidence type="ECO:0000313" key="8">
    <source>
        <dbReference type="EnsemblMetazoa" id="GPAI039729-PA"/>
    </source>
</evidence>
<dbReference type="EnsemblMetazoa" id="GPAI039729-RA">
    <property type="protein sequence ID" value="GPAI039729-PA"/>
    <property type="gene ID" value="GPAI039729"/>
</dbReference>
<name>A0A1B0AAW8_GLOPL</name>
<dbReference type="GO" id="GO:0030674">
    <property type="term" value="F:protein-macromolecule adaptor activity"/>
    <property type="evidence" value="ECO:0007669"/>
    <property type="project" value="TreeGrafter"/>
</dbReference>
<organism evidence="8 9">
    <name type="scientific">Glossina pallidipes</name>
    <name type="common">Tsetse fly</name>
    <dbReference type="NCBI Taxonomy" id="7398"/>
    <lineage>
        <taxon>Eukaryota</taxon>
        <taxon>Metazoa</taxon>
        <taxon>Ecdysozoa</taxon>
        <taxon>Arthropoda</taxon>
        <taxon>Hexapoda</taxon>
        <taxon>Insecta</taxon>
        <taxon>Pterygota</taxon>
        <taxon>Neoptera</taxon>
        <taxon>Endopterygota</taxon>
        <taxon>Diptera</taxon>
        <taxon>Brachycera</taxon>
        <taxon>Muscomorpha</taxon>
        <taxon>Hippoboscoidea</taxon>
        <taxon>Glossinidae</taxon>
        <taxon>Glossina</taxon>
    </lineage>
</organism>
<evidence type="ECO:0000256" key="6">
    <source>
        <dbReference type="PROSITE-ProRule" id="PRU00221"/>
    </source>
</evidence>
<feature type="repeat" description="WD" evidence="6">
    <location>
        <begin position="144"/>
        <end position="179"/>
    </location>
</feature>
<dbReference type="AlphaFoldDB" id="A0A1B0AAW8"/>